<protein>
    <submittedName>
        <fullName evidence="3">Lipid-binding SYLF domain-containing protein</fullName>
    </submittedName>
</protein>
<feature type="chain" id="PRO_5011765363" evidence="1">
    <location>
        <begin position="34"/>
        <end position="190"/>
    </location>
</feature>
<organism evidence="3 4">
    <name type="scientific">Rubrimonas cliftonensis</name>
    <dbReference type="NCBI Taxonomy" id="89524"/>
    <lineage>
        <taxon>Bacteria</taxon>
        <taxon>Pseudomonadati</taxon>
        <taxon>Pseudomonadota</taxon>
        <taxon>Alphaproteobacteria</taxon>
        <taxon>Rhodobacterales</taxon>
        <taxon>Paracoccaceae</taxon>
        <taxon>Rubrimonas</taxon>
    </lineage>
</organism>
<reference evidence="3 4" key="1">
    <citation type="submission" date="2016-10" db="EMBL/GenBank/DDBJ databases">
        <authorList>
            <person name="de Groot N.N."/>
        </authorList>
    </citation>
    <scope>NUCLEOTIDE SEQUENCE [LARGE SCALE GENOMIC DNA]</scope>
    <source>
        <strain evidence="3 4">DSM 15345</strain>
    </source>
</reference>
<dbReference type="Pfam" id="PF04366">
    <property type="entry name" value="Ysc84"/>
    <property type="match status" value="1"/>
</dbReference>
<evidence type="ECO:0000313" key="3">
    <source>
        <dbReference type="EMBL" id="SEA45461.1"/>
    </source>
</evidence>
<dbReference type="AlphaFoldDB" id="A0A1H4BBF4"/>
<dbReference type="Proteomes" id="UP000198703">
    <property type="component" value="Unassembled WGS sequence"/>
</dbReference>
<evidence type="ECO:0000256" key="1">
    <source>
        <dbReference type="SAM" id="SignalP"/>
    </source>
</evidence>
<feature type="signal peptide" evidence="1">
    <location>
        <begin position="1"/>
        <end position="33"/>
    </location>
</feature>
<name>A0A1H4BBF4_9RHOB</name>
<dbReference type="OrthoDB" id="7847492at2"/>
<keyword evidence="4" id="KW-1185">Reference proteome</keyword>
<dbReference type="CDD" id="cd11524">
    <property type="entry name" value="SYLF"/>
    <property type="match status" value="1"/>
</dbReference>
<proteinExistence type="predicted"/>
<accession>A0A1H4BBF4</accession>
<dbReference type="InterPro" id="IPR007461">
    <property type="entry name" value="Ysc84_actin-binding"/>
</dbReference>
<dbReference type="RefSeq" id="WP_093253006.1">
    <property type="nucleotide sequence ID" value="NZ_FNQM01000005.1"/>
</dbReference>
<gene>
    <name evidence="3" type="ORF">SAMN05444370_105117</name>
</gene>
<feature type="domain" description="Ysc84 actin-binding" evidence="2">
    <location>
        <begin position="103"/>
        <end position="186"/>
    </location>
</feature>
<evidence type="ECO:0000313" key="4">
    <source>
        <dbReference type="Proteomes" id="UP000198703"/>
    </source>
</evidence>
<evidence type="ECO:0000259" key="2">
    <source>
        <dbReference type="Pfam" id="PF04366"/>
    </source>
</evidence>
<dbReference type="STRING" id="89524.SAMN05444370_105117"/>
<keyword evidence="1" id="KW-0732">Signal</keyword>
<dbReference type="EMBL" id="FNQM01000005">
    <property type="protein sequence ID" value="SEA45461.1"/>
    <property type="molecule type" value="Genomic_DNA"/>
</dbReference>
<sequence>MPASPFAKPRAATRRAALAALFGALCLAAPASAEDAEVIDIKVRKALEQLFATVPGSQDLYAKAKGALVMPDIIKGGFVVGGAYGEGALLVADATAGYYSFGAASFGFQAGVQSTKQALFFMTDAALDGFRDAKGWSIGADAEVTFPGDGVNLGLDSTTARSPIVAFIFGEDGLMAGASIEGGKYTRVER</sequence>